<reference evidence="4" key="1">
    <citation type="journal article" date="2019" name="Int. J. Syst. Evol. Microbiol.">
        <title>The Global Catalogue of Microorganisms (GCM) 10K type strain sequencing project: providing services to taxonomists for standard genome sequencing and annotation.</title>
        <authorList>
            <consortium name="The Broad Institute Genomics Platform"/>
            <consortium name="The Broad Institute Genome Sequencing Center for Infectious Disease"/>
            <person name="Wu L."/>
            <person name="Ma J."/>
        </authorList>
    </citation>
    <scope>NUCLEOTIDE SEQUENCE [LARGE SCALE GENOMIC DNA]</scope>
    <source>
        <strain evidence="4">CECT 7131</strain>
    </source>
</reference>
<feature type="compositionally biased region" description="Pro residues" evidence="1">
    <location>
        <begin position="71"/>
        <end position="85"/>
    </location>
</feature>
<organism evidence="3 4">
    <name type="scientific">Paeniroseomonas aquatica</name>
    <dbReference type="NCBI Taxonomy" id="373043"/>
    <lineage>
        <taxon>Bacteria</taxon>
        <taxon>Pseudomonadati</taxon>
        <taxon>Pseudomonadota</taxon>
        <taxon>Alphaproteobacteria</taxon>
        <taxon>Acetobacterales</taxon>
        <taxon>Acetobacteraceae</taxon>
        <taxon>Paeniroseomonas</taxon>
    </lineage>
</organism>
<evidence type="ECO:0000256" key="2">
    <source>
        <dbReference type="SAM" id="Phobius"/>
    </source>
</evidence>
<feature type="transmembrane region" description="Helical" evidence="2">
    <location>
        <begin position="371"/>
        <end position="393"/>
    </location>
</feature>
<feature type="transmembrane region" description="Helical" evidence="2">
    <location>
        <begin position="839"/>
        <end position="856"/>
    </location>
</feature>
<feature type="compositionally biased region" description="Basic and acidic residues" evidence="1">
    <location>
        <begin position="60"/>
        <end position="70"/>
    </location>
</feature>
<feature type="transmembrane region" description="Helical" evidence="2">
    <location>
        <begin position="612"/>
        <end position="633"/>
    </location>
</feature>
<keyword evidence="4" id="KW-1185">Reference proteome</keyword>
<dbReference type="PANTHER" id="PTHR38434:SF1">
    <property type="entry name" value="BLL2549 PROTEIN"/>
    <property type="match status" value="1"/>
</dbReference>
<feature type="transmembrane region" description="Helical" evidence="2">
    <location>
        <begin position="418"/>
        <end position="436"/>
    </location>
</feature>
<dbReference type="EMBL" id="JAUFPN010000170">
    <property type="protein sequence ID" value="MDN3566355.1"/>
    <property type="molecule type" value="Genomic_DNA"/>
</dbReference>
<feature type="transmembrane region" description="Helical" evidence="2">
    <location>
        <begin position="784"/>
        <end position="803"/>
    </location>
</feature>
<feature type="transmembrane region" description="Helical" evidence="2">
    <location>
        <begin position="133"/>
        <end position="150"/>
    </location>
</feature>
<feature type="transmembrane region" description="Helical" evidence="2">
    <location>
        <begin position="810"/>
        <end position="827"/>
    </location>
</feature>
<feature type="transmembrane region" description="Helical" evidence="2">
    <location>
        <begin position="505"/>
        <end position="522"/>
    </location>
</feature>
<feature type="transmembrane region" description="Helical" evidence="2">
    <location>
        <begin position="586"/>
        <end position="605"/>
    </location>
</feature>
<dbReference type="Proteomes" id="UP001529369">
    <property type="component" value="Unassembled WGS sequence"/>
</dbReference>
<feature type="transmembrane region" description="Helical" evidence="2">
    <location>
        <begin position="101"/>
        <end position="121"/>
    </location>
</feature>
<feature type="transmembrane region" description="Helical" evidence="2">
    <location>
        <begin position="478"/>
        <end position="496"/>
    </location>
</feature>
<feature type="region of interest" description="Disordered" evidence="1">
    <location>
        <begin position="50"/>
        <end position="86"/>
    </location>
</feature>
<feature type="transmembrane region" description="Helical" evidence="2">
    <location>
        <begin position="170"/>
        <end position="187"/>
    </location>
</feature>
<evidence type="ECO:0000256" key="1">
    <source>
        <dbReference type="SAM" id="MobiDB-lite"/>
    </source>
</evidence>
<feature type="transmembrane region" description="Helical" evidence="2">
    <location>
        <begin position="682"/>
        <end position="701"/>
    </location>
</feature>
<feature type="transmembrane region" description="Helical" evidence="2">
    <location>
        <begin position="293"/>
        <end position="312"/>
    </location>
</feature>
<evidence type="ECO:0000313" key="4">
    <source>
        <dbReference type="Proteomes" id="UP001529369"/>
    </source>
</evidence>
<feature type="transmembrane region" description="Helical" evidence="2">
    <location>
        <begin position="324"/>
        <end position="340"/>
    </location>
</feature>
<dbReference type="Pfam" id="PF10101">
    <property type="entry name" value="DUF2339"/>
    <property type="match status" value="1"/>
</dbReference>
<proteinExistence type="predicted"/>
<feature type="transmembrane region" description="Helical" evidence="2">
    <location>
        <begin position="653"/>
        <end position="670"/>
    </location>
</feature>
<evidence type="ECO:0000313" key="3">
    <source>
        <dbReference type="EMBL" id="MDN3566355.1"/>
    </source>
</evidence>
<dbReference type="PIRSF" id="PIRSF035905">
    <property type="entry name" value="UCP035905_mp"/>
    <property type="match status" value="1"/>
</dbReference>
<feature type="transmembrane region" description="Helical" evidence="2">
    <location>
        <begin position="721"/>
        <end position="739"/>
    </location>
</feature>
<sequence>MEAMLILLILGFFLGWGLGIAGYVRAGGLQRRVVALEAALRAGGVPLAEAAPAPPSPWARPEEPAPDRPEAMPPEPEPVADPLPAPARRRPGLEELLTLRLGVWLGAGALLLAGVFLVRTAVEEGWLGPEARCGLAALLGLALVLGAEWLRRRPAAERPGLPWPDQAPAALAAGGVAILFGAAYATGPMYGLVPPLLGIALLALAALGGIALALVFGPVVAAIGIAGAYVTPALVETQDPSLPSLFLYLLAVTAAALVVLRQVGAAWLGWCATIAAAGWVVAGGMIAASPGELWFPALFAPAAAALHVVLLPGAALESGLGRRLAFLPFAVLAAAGLVLVPGASGLAPAAGVLLFSPIALARAAREPRLVLLPWVAALAGLLLLLGWTIPAWLPPNEAVTIDGVVQALLPIHPWPPEALVPFLGCAALLAALHAAVGIWQERRAPHPLAWAALPAAVPVLVLLVAYARVRGFALDARWALAALALAAGLVGLAGLAQREAAPQRAGAHAAGAMAALALGAAMVLSDQWLTLAVALFLPPLAWVEGRSGLTPLRHVALAVATLVLARLLLNWNIADYAFGSTPLANGLLAAYGVPAASFALAAWMFRRRRDDLLVAVLEAGALVFTTALVVLEIRHALTGGEPMRAAGWPFREAALQLTALALLAAVTRWLDGRAGGRPVLAWGWRLLQGLVVAIGAGLVVANPALEAGVALSPWPILNELALAYAVPAVLAALAVRAAGPRWFGKLLALYALAAGFTWVTLEVRHHFHPAEMSLDLEPIGGSELYAYSGAWLAFGAALLALGIRQGVPALRLAALAAIGLTILKAFLVDMAELEGLWRVLSFLGLGLALIALGAVYRRFVVVTPAPAPPA</sequence>
<keyword evidence="2" id="KW-1133">Transmembrane helix</keyword>
<feature type="transmembrane region" description="Helical" evidence="2">
    <location>
        <begin position="267"/>
        <end position="287"/>
    </location>
</feature>
<dbReference type="PANTHER" id="PTHR38434">
    <property type="entry name" value="BLL2549 PROTEIN"/>
    <property type="match status" value="1"/>
</dbReference>
<keyword evidence="2" id="KW-0812">Transmembrane</keyword>
<feature type="transmembrane region" description="Helical" evidence="2">
    <location>
        <begin position="448"/>
        <end position="466"/>
    </location>
</feature>
<feature type="transmembrane region" description="Helical" evidence="2">
    <location>
        <begin position="199"/>
        <end position="230"/>
    </location>
</feature>
<keyword evidence="2" id="KW-0472">Membrane</keyword>
<dbReference type="InterPro" id="IPR019286">
    <property type="entry name" value="DUF2339_TM"/>
</dbReference>
<protein>
    <submittedName>
        <fullName evidence="3">DUF2339 domain-containing protein</fullName>
    </submittedName>
</protein>
<accession>A0ABT8A9H6</accession>
<dbReference type="RefSeq" id="WP_290318273.1">
    <property type="nucleotide sequence ID" value="NZ_JAUFPN010000170.1"/>
</dbReference>
<gene>
    <name evidence="3" type="ORF">QWZ14_18440</name>
</gene>
<dbReference type="InterPro" id="IPR014600">
    <property type="entry name" value="UCP035905_mem"/>
</dbReference>
<comment type="caution">
    <text evidence="3">The sequence shown here is derived from an EMBL/GenBank/DDBJ whole genome shotgun (WGS) entry which is preliminary data.</text>
</comment>
<feature type="transmembrane region" description="Helical" evidence="2">
    <location>
        <begin position="746"/>
        <end position="764"/>
    </location>
</feature>
<feature type="transmembrane region" description="Helical" evidence="2">
    <location>
        <begin position="242"/>
        <end position="260"/>
    </location>
</feature>
<name>A0ABT8A9H6_9PROT</name>